<feature type="non-terminal residue" evidence="1">
    <location>
        <position position="442"/>
    </location>
</feature>
<gene>
    <name evidence="1" type="ORF">ACOLOM_LOCUS11109</name>
</gene>
<organism evidence="1 2">
    <name type="scientific">Acaulospora colombiana</name>
    <dbReference type="NCBI Taxonomy" id="27376"/>
    <lineage>
        <taxon>Eukaryota</taxon>
        <taxon>Fungi</taxon>
        <taxon>Fungi incertae sedis</taxon>
        <taxon>Mucoromycota</taxon>
        <taxon>Glomeromycotina</taxon>
        <taxon>Glomeromycetes</taxon>
        <taxon>Diversisporales</taxon>
        <taxon>Acaulosporaceae</taxon>
        <taxon>Acaulospora</taxon>
    </lineage>
</organism>
<evidence type="ECO:0000313" key="1">
    <source>
        <dbReference type="EMBL" id="CAG8720460.1"/>
    </source>
</evidence>
<keyword evidence="2" id="KW-1185">Reference proteome</keyword>
<accession>A0ACA9PSA8</accession>
<name>A0ACA9PSA8_9GLOM</name>
<evidence type="ECO:0000313" key="2">
    <source>
        <dbReference type="Proteomes" id="UP000789525"/>
    </source>
</evidence>
<protein>
    <submittedName>
        <fullName evidence="1">5396_t:CDS:1</fullName>
    </submittedName>
</protein>
<sequence>GSANQKTTDQKSMEEVLRLRLRNVAELGLENLPLTEQDLDSLSPETLQYRTASLSLDILERLSIDEQKGKDLDLSLSQQGTLKTLVAILFRWKVASDTEKFNNSTDSERTGAQHTLVETTTRLLRIIFPDDKEDPAPQKANQIGTILLHNSIPEILPAVFSLEGSEESEDHDEGNRLHRYEEVTTLLSRPPKGTNPEKYFENVVPQMLDILHNEGKGSTSQQAVSFVLSNLMSSRTTGKLVTSIAASALYAGFEEKKDSTTSKETPAPYSPSDTITILSNFLATAPPLGDVPLASDLLNPIVEKLYSLLFYFENKAISDPTEISTCKGLLISWTKLAPATDVSDKLWSIVQGAGGEWKMDAVGDEGDLKLSWRQEIILETPKLGDLSNLEKDAMDFNLLHLRPDPIHLVGLVKTLNRKEVASLFFIRLLSAEHDDLSEVDPT</sequence>
<proteinExistence type="predicted"/>
<comment type="caution">
    <text evidence="1">The sequence shown here is derived from an EMBL/GenBank/DDBJ whole genome shotgun (WGS) entry which is preliminary data.</text>
</comment>
<dbReference type="EMBL" id="CAJVPT010038577">
    <property type="protein sequence ID" value="CAG8720460.1"/>
    <property type="molecule type" value="Genomic_DNA"/>
</dbReference>
<feature type="non-terminal residue" evidence="1">
    <location>
        <position position="1"/>
    </location>
</feature>
<reference evidence="1" key="1">
    <citation type="submission" date="2021-06" db="EMBL/GenBank/DDBJ databases">
        <authorList>
            <person name="Kallberg Y."/>
            <person name="Tangrot J."/>
            <person name="Rosling A."/>
        </authorList>
    </citation>
    <scope>NUCLEOTIDE SEQUENCE</scope>
    <source>
        <strain evidence="1">CL356</strain>
    </source>
</reference>
<dbReference type="Proteomes" id="UP000789525">
    <property type="component" value="Unassembled WGS sequence"/>
</dbReference>